<sequence length="118" mass="12660">MQPEAAQSAFPLDKFPLSFSDLGADLATTVPVAASATPRSSATRLFCASQGLNNHAKQAPLALTRVLLTELCRFASTVFADNLLAVLVPPSYRSLIICYLFAPELLWQIVVGIRVAVL</sequence>
<reference evidence="1 3" key="1">
    <citation type="journal article" date="2008" name="Science">
        <title>The Physcomitrella genome reveals evolutionary insights into the conquest of land by plants.</title>
        <authorList>
            <person name="Rensing S."/>
            <person name="Lang D."/>
            <person name="Zimmer A."/>
            <person name="Terry A."/>
            <person name="Salamov A."/>
            <person name="Shapiro H."/>
            <person name="Nishiyama T."/>
            <person name="Perroud P.-F."/>
            <person name="Lindquist E."/>
            <person name="Kamisugi Y."/>
            <person name="Tanahashi T."/>
            <person name="Sakakibara K."/>
            <person name="Fujita T."/>
            <person name="Oishi K."/>
            <person name="Shin-I T."/>
            <person name="Kuroki Y."/>
            <person name="Toyoda A."/>
            <person name="Suzuki Y."/>
            <person name="Hashimoto A."/>
            <person name="Yamaguchi K."/>
            <person name="Sugano A."/>
            <person name="Kohara Y."/>
            <person name="Fujiyama A."/>
            <person name="Anterola A."/>
            <person name="Aoki S."/>
            <person name="Ashton N."/>
            <person name="Barbazuk W.B."/>
            <person name="Barker E."/>
            <person name="Bennetzen J."/>
            <person name="Bezanilla M."/>
            <person name="Blankenship R."/>
            <person name="Cho S.H."/>
            <person name="Dutcher S."/>
            <person name="Estelle M."/>
            <person name="Fawcett J.A."/>
            <person name="Gundlach H."/>
            <person name="Hanada K."/>
            <person name="Heyl A."/>
            <person name="Hicks K.A."/>
            <person name="Hugh J."/>
            <person name="Lohr M."/>
            <person name="Mayer K."/>
            <person name="Melkozernov A."/>
            <person name="Murata T."/>
            <person name="Nelson D."/>
            <person name="Pils B."/>
            <person name="Prigge M."/>
            <person name="Reiss B."/>
            <person name="Renner T."/>
            <person name="Rombauts S."/>
            <person name="Rushton P."/>
            <person name="Sanderfoot A."/>
            <person name="Schween G."/>
            <person name="Shiu S.-H."/>
            <person name="Stueber K."/>
            <person name="Theodoulou F.L."/>
            <person name="Tu H."/>
            <person name="Van de Peer Y."/>
            <person name="Verrier P.J."/>
            <person name="Waters E."/>
            <person name="Wood A."/>
            <person name="Yang L."/>
            <person name="Cove D."/>
            <person name="Cuming A."/>
            <person name="Hasebe M."/>
            <person name="Lucas S."/>
            <person name="Mishler D.B."/>
            <person name="Reski R."/>
            <person name="Grigoriev I."/>
            <person name="Quatrano R.S."/>
            <person name="Boore J.L."/>
        </authorList>
    </citation>
    <scope>NUCLEOTIDE SEQUENCE [LARGE SCALE GENOMIC DNA]</scope>
    <source>
        <strain evidence="2 3">cv. Gransden 2004</strain>
    </source>
</reference>
<name>A9U3U4_PHYPA</name>
<evidence type="ECO:0000313" key="1">
    <source>
        <dbReference type="EMBL" id="PNR59235.1"/>
    </source>
</evidence>
<organism evidence="1">
    <name type="scientific">Physcomitrium patens</name>
    <name type="common">Spreading-leaved earth moss</name>
    <name type="synonym">Physcomitrella patens</name>
    <dbReference type="NCBI Taxonomy" id="3218"/>
    <lineage>
        <taxon>Eukaryota</taxon>
        <taxon>Viridiplantae</taxon>
        <taxon>Streptophyta</taxon>
        <taxon>Embryophyta</taxon>
        <taxon>Bryophyta</taxon>
        <taxon>Bryophytina</taxon>
        <taxon>Bryopsida</taxon>
        <taxon>Funariidae</taxon>
        <taxon>Funariales</taxon>
        <taxon>Funariaceae</taxon>
        <taxon>Physcomitrium</taxon>
    </lineage>
</organism>
<reference evidence="2" key="3">
    <citation type="submission" date="2020-12" db="UniProtKB">
        <authorList>
            <consortium name="EnsemblPlants"/>
        </authorList>
    </citation>
    <scope>IDENTIFICATION</scope>
</reference>
<reference evidence="1 3" key="2">
    <citation type="journal article" date="2018" name="Plant J.">
        <title>The Physcomitrella patens chromosome-scale assembly reveals moss genome structure and evolution.</title>
        <authorList>
            <person name="Lang D."/>
            <person name="Ullrich K.K."/>
            <person name="Murat F."/>
            <person name="Fuchs J."/>
            <person name="Jenkins J."/>
            <person name="Haas F.B."/>
            <person name="Piednoel M."/>
            <person name="Gundlach H."/>
            <person name="Van Bel M."/>
            <person name="Meyberg R."/>
            <person name="Vives C."/>
            <person name="Morata J."/>
            <person name="Symeonidi A."/>
            <person name="Hiss M."/>
            <person name="Muchero W."/>
            <person name="Kamisugi Y."/>
            <person name="Saleh O."/>
            <person name="Blanc G."/>
            <person name="Decker E.L."/>
            <person name="van Gessel N."/>
            <person name="Grimwood J."/>
            <person name="Hayes R.D."/>
            <person name="Graham S.W."/>
            <person name="Gunter L.E."/>
            <person name="McDaniel S.F."/>
            <person name="Hoernstein S.N.W."/>
            <person name="Larsson A."/>
            <person name="Li F.W."/>
            <person name="Perroud P.F."/>
            <person name="Phillips J."/>
            <person name="Ranjan P."/>
            <person name="Rokshar D.S."/>
            <person name="Rothfels C.J."/>
            <person name="Schneider L."/>
            <person name="Shu S."/>
            <person name="Stevenson D.W."/>
            <person name="Thummler F."/>
            <person name="Tillich M."/>
            <person name="Villarreal Aguilar J.C."/>
            <person name="Widiez T."/>
            <person name="Wong G.K."/>
            <person name="Wymore A."/>
            <person name="Zhang Y."/>
            <person name="Zimmer A.D."/>
            <person name="Quatrano R.S."/>
            <person name="Mayer K.F.X."/>
            <person name="Goodstein D."/>
            <person name="Casacuberta J.M."/>
            <person name="Vandepoele K."/>
            <person name="Reski R."/>
            <person name="Cuming A.C."/>
            <person name="Tuskan G.A."/>
            <person name="Maumus F."/>
            <person name="Salse J."/>
            <person name="Schmutz J."/>
            <person name="Rensing S.A."/>
        </authorList>
    </citation>
    <scope>NUCLEOTIDE SEQUENCE [LARGE SCALE GENOMIC DNA]</scope>
    <source>
        <strain evidence="2 3">cv. Gransden 2004</strain>
    </source>
</reference>
<dbReference type="EnsemblPlants" id="Pp3c2_1239V3.1">
    <property type="protein sequence ID" value="PAC:32934957.CDS.1"/>
    <property type="gene ID" value="Pp3c2_1239"/>
</dbReference>
<dbReference type="InParanoid" id="A9U3U4"/>
<protein>
    <submittedName>
        <fullName evidence="1 2">Uncharacterized protein</fullName>
    </submittedName>
</protein>
<dbReference type="PaxDb" id="3218-PP1S479_12V6.1"/>
<evidence type="ECO:0000313" key="2">
    <source>
        <dbReference type="EnsemblPlants" id="PAC:32934957.CDS.1"/>
    </source>
</evidence>
<proteinExistence type="predicted"/>
<dbReference type="AlphaFoldDB" id="A9U3U4"/>
<dbReference type="HOGENOM" id="CLU_2077107_0_0_1"/>
<gene>
    <name evidence="1" type="ORF">PHYPA_002026</name>
</gene>
<dbReference type="EMBL" id="ABEU02000002">
    <property type="protein sequence ID" value="PNR59235.1"/>
    <property type="molecule type" value="Genomic_DNA"/>
</dbReference>
<keyword evidence="3" id="KW-1185">Reference proteome</keyword>
<accession>A9U3U4</accession>
<evidence type="ECO:0000313" key="3">
    <source>
        <dbReference type="Proteomes" id="UP000006727"/>
    </source>
</evidence>
<dbReference type="Proteomes" id="UP000006727">
    <property type="component" value="Chromosome 2"/>
</dbReference>
<dbReference type="Gramene" id="Pp3c2_1239V3.1">
    <property type="protein sequence ID" value="PAC:32934957.CDS.1"/>
    <property type="gene ID" value="Pp3c2_1239"/>
</dbReference>